<protein>
    <submittedName>
        <fullName evidence="2">DNA replication terminus site binding protein</fullName>
    </submittedName>
</protein>
<evidence type="ECO:0000313" key="3">
    <source>
        <dbReference type="Proteomes" id="UP000199046"/>
    </source>
</evidence>
<dbReference type="InterPro" id="IPR036384">
    <property type="entry name" value="Tus_sf"/>
</dbReference>
<dbReference type="AlphaFoldDB" id="A0A1I1FXK7"/>
<dbReference type="RefSeq" id="WP_090130765.1">
    <property type="nucleotide sequence ID" value="NZ_FOLY01000001.1"/>
</dbReference>
<dbReference type="InterPro" id="IPR036381">
    <property type="entry name" value="Tus_dom1"/>
</dbReference>
<accession>A0A1I1FXK7</accession>
<dbReference type="Gene3D" id="3.50.14.10">
    <property type="entry name" value="Replication terminator Tus, domain 1 superfamily/Replication terminator Tus"/>
    <property type="match status" value="1"/>
</dbReference>
<feature type="region of interest" description="Disordered" evidence="1">
    <location>
        <begin position="242"/>
        <end position="274"/>
    </location>
</feature>
<dbReference type="GO" id="GO:0005737">
    <property type="term" value="C:cytoplasm"/>
    <property type="evidence" value="ECO:0007669"/>
    <property type="project" value="InterPro"/>
</dbReference>
<reference evidence="3" key="1">
    <citation type="submission" date="2016-10" db="EMBL/GenBank/DDBJ databases">
        <authorList>
            <person name="Varghese N."/>
            <person name="Submissions S."/>
        </authorList>
    </citation>
    <scope>NUCLEOTIDE SEQUENCE [LARGE SCALE GENOMIC DNA]</scope>
    <source>
        <strain evidence="3">DSM 23439</strain>
    </source>
</reference>
<dbReference type="GO" id="GO:0003677">
    <property type="term" value="F:DNA binding"/>
    <property type="evidence" value="ECO:0007669"/>
    <property type="project" value="InterPro"/>
</dbReference>
<feature type="compositionally biased region" description="Basic and acidic residues" evidence="1">
    <location>
        <begin position="257"/>
        <end position="272"/>
    </location>
</feature>
<gene>
    <name evidence="2" type="ORF">SAMN05421848_0324</name>
</gene>
<proteinExistence type="predicted"/>
<evidence type="ECO:0000313" key="2">
    <source>
        <dbReference type="EMBL" id="SFC04197.1"/>
    </source>
</evidence>
<dbReference type="SUPFAM" id="SSF56596">
    <property type="entry name" value="Replication terminator protein (Tus)"/>
    <property type="match status" value="1"/>
</dbReference>
<evidence type="ECO:0000256" key="1">
    <source>
        <dbReference type="SAM" id="MobiDB-lite"/>
    </source>
</evidence>
<dbReference type="EMBL" id="FOLY01000001">
    <property type="protein sequence ID" value="SFC04197.1"/>
    <property type="molecule type" value="Genomic_DNA"/>
</dbReference>
<dbReference type="STRING" id="402385.SAMN05421848_0324"/>
<sequence length="286" mass="32588">MSPQYQLMAELERAFDDLVEATEALIATARQHPPAMWRFGGDADIDWLMRALTDYWYQDGQDGRATRDHVGVVMADDALLEHVCEVNRCKNAFSSQLSAARKLHPAMVAELKATLPFRHPVLHDHLKGSGMARLHLKQCWRRLPVADAPVSRIRLAWYSSGRSIKRMSVSEVEARLARLNNEAAHVKIQYQLLAALPDGEMLAQIQTQAPLMRANIFFREPLEDGHTRRAMNVALPLFVPSPDNRLPQINQPPSQPPEKRTRALRGDSKIESEPFIPSLRIHRYRR</sequence>
<keyword evidence="3" id="KW-1185">Reference proteome</keyword>
<organism evidence="2 3">
    <name type="scientific">Kushneria avicenniae</name>
    <dbReference type="NCBI Taxonomy" id="402385"/>
    <lineage>
        <taxon>Bacteria</taxon>
        <taxon>Pseudomonadati</taxon>
        <taxon>Pseudomonadota</taxon>
        <taxon>Gammaproteobacteria</taxon>
        <taxon>Oceanospirillales</taxon>
        <taxon>Halomonadaceae</taxon>
        <taxon>Kushneria</taxon>
    </lineage>
</organism>
<name>A0A1I1FXK7_9GAMM</name>
<dbReference type="GO" id="GO:0006274">
    <property type="term" value="P:DNA replication termination"/>
    <property type="evidence" value="ECO:0007669"/>
    <property type="project" value="InterPro"/>
</dbReference>
<dbReference type="OrthoDB" id="6354133at2"/>
<dbReference type="Proteomes" id="UP000199046">
    <property type="component" value="Unassembled WGS sequence"/>
</dbReference>